<sequence>MNLRLTWSKGNIQHTHFQNTCLSS</sequence>
<accession>A0A2P2QGT6</accession>
<dbReference type="AlphaFoldDB" id="A0A2P2QGT6"/>
<reference evidence="1" key="1">
    <citation type="submission" date="2018-02" db="EMBL/GenBank/DDBJ databases">
        <title>Rhizophora mucronata_Transcriptome.</title>
        <authorList>
            <person name="Meera S.P."/>
            <person name="Sreeshan A."/>
            <person name="Augustine A."/>
        </authorList>
    </citation>
    <scope>NUCLEOTIDE SEQUENCE</scope>
    <source>
        <tissue evidence="1">Leaf</tissue>
    </source>
</reference>
<protein>
    <submittedName>
        <fullName evidence="1">Uncharacterized protein</fullName>
    </submittedName>
</protein>
<evidence type="ECO:0000313" key="1">
    <source>
        <dbReference type="EMBL" id="MBX66219.1"/>
    </source>
</evidence>
<organism evidence="1">
    <name type="scientific">Rhizophora mucronata</name>
    <name type="common">Asiatic mangrove</name>
    <dbReference type="NCBI Taxonomy" id="61149"/>
    <lineage>
        <taxon>Eukaryota</taxon>
        <taxon>Viridiplantae</taxon>
        <taxon>Streptophyta</taxon>
        <taxon>Embryophyta</taxon>
        <taxon>Tracheophyta</taxon>
        <taxon>Spermatophyta</taxon>
        <taxon>Magnoliopsida</taxon>
        <taxon>eudicotyledons</taxon>
        <taxon>Gunneridae</taxon>
        <taxon>Pentapetalae</taxon>
        <taxon>rosids</taxon>
        <taxon>fabids</taxon>
        <taxon>Malpighiales</taxon>
        <taxon>Rhizophoraceae</taxon>
        <taxon>Rhizophora</taxon>
    </lineage>
</organism>
<dbReference type="EMBL" id="GGEC01085735">
    <property type="protein sequence ID" value="MBX66219.1"/>
    <property type="molecule type" value="Transcribed_RNA"/>
</dbReference>
<proteinExistence type="predicted"/>
<name>A0A2P2QGT6_RHIMU</name>